<dbReference type="RefSeq" id="WP_114437674.1">
    <property type="nucleotide sequence ID" value="NZ_QPIZ01000023.1"/>
</dbReference>
<name>A0A368US44_9BACT</name>
<dbReference type="Pfam" id="PF05258">
    <property type="entry name" value="DciA"/>
    <property type="match status" value="1"/>
</dbReference>
<reference evidence="1 2" key="1">
    <citation type="submission" date="2018-07" db="EMBL/GenBank/DDBJ databases">
        <title>Freshwater and sediment microbial communities from various areas in North America, analyzing microbe dynamics in response to fracking.</title>
        <authorList>
            <person name="Lamendella R."/>
        </authorList>
    </citation>
    <scope>NUCLEOTIDE SEQUENCE [LARGE SCALE GENOMIC DNA]</scope>
    <source>
        <strain evidence="1 2">160A</strain>
    </source>
</reference>
<proteinExistence type="predicted"/>
<dbReference type="PANTHER" id="PTHR36456">
    <property type="entry name" value="UPF0232 PROTEIN SCO3875"/>
    <property type="match status" value="1"/>
</dbReference>
<organism evidence="1 2">
    <name type="scientific">Marinilabilia salmonicolor</name>
    <dbReference type="NCBI Taxonomy" id="989"/>
    <lineage>
        <taxon>Bacteria</taxon>
        <taxon>Pseudomonadati</taxon>
        <taxon>Bacteroidota</taxon>
        <taxon>Bacteroidia</taxon>
        <taxon>Marinilabiliales</taxon>
        <taxon>Marinilabiliaceae</taxon>
        <taxon>Marinilabilia</taxon>
    </lineage>
</organism>
<dbReference type="InterPro" id="IPR007922">
    <property type="entry name" value="DciA-like"/>
</dbReference>
<gene>
    <name evidence="1" type="ORF">DFO77_12319</name>
</gene>
<evidence type="ECO:0000313" key="2">
    <source>
        <dbReference type="Proteomes" id="UP000252733"/>
    </source>
</evidence>
<evidence type="ECO:0000313" key="1">
    <source>
        <dbReference type="EMBL" id="RCW30194.1"/>
    </source>
</evidence>
<dbReference type="EMBL" id="QPIZ01000023">
    <property type="protein sequence ID" value="RCW30194.1"/>
    <property type="molecule type" value="Genomic_DNA"/>
</dbReference>
<dbReference type="Proteomes" id="UP000252733">
    <property type="component" value="Unassembled WGS sequence"/>
</dbReference>
<dbReference type="AlphaFoldDB" id="A0A368US44"/>
<protein>
    <submittedName>
        <fullName evidence="1">Uncharacterized protein DUF721</fullName>
    </submittedName>
</protein>
<accession>A0A368US44</accession>
<dbReference type="PANTHER" id="PTHR36456:SF1">
    <property type="entry name" value="UPF0232 PROTEIN SCO3875"/>
    <property type="match status" value="1"/>
</dbReference>
<sequence>MSYKNRDLRKNSVQPLQDILREIIGKEPSISKGIYNSRIPGAWNEAVGPSAARVTKNVWFRNGVVYVTLHSSVIRNELMLQRDAIIRRMNEKIGSTVVKELVLR</sequence>
<keyword evidence="2" id="KW-1185">Reference proteome</keyword>
<comment type="caution">
    <text evidence="1">The sequence shown here is derived from an EMBL/GenBank/DDBJ whole genome shotgun (WGS) entry which is preliminary data.</text>
</comment>